<sequence length="92" mass="10701">MRLPPSYAGRRCGGCLVRLPLKVQIYSMRLQYNLDRGVGWLHALFFLELVKYFASCELPLLQYLCSKCDEPRQPYGNSHDLKDVEEQTTSHH</sequence>
<dbReference type="EMBL" id="JAWQEG010000524">
    <property type="protein sequence ID" value="KAK3888879.1"/>
    <property type="molecule type" value="Genomic_DNA"/>
</dbReference>
<feature type="compositionally biased region" description="Basic and acidic residues" evidence="1">
    <location>
        <begin position="79"/>
        <end position="92"/>
    </location>
</feature>
<feature type="region of interest" description="Disordered" evidence="1">
    <location>
        <begin position="72"/>
        <end position="92"/>
    </location>
</feature>
<protein>
    <submittedName>
        <fullName evidence="2">Uncharacterized protein</fullName>
    </submittedName>
</protein>
<reference evidence="2" key="1">
    <citation type="submission" date="2023-10" db="EMBL/GenBank/DDBJ databases">
        <title>Genome assemblies of two species of porcelain crab, Petrolisthes cinctipes and Petrolisthes manimaculis (Anomura: Porcellanidae).</title>
        <authorList>
            <person name="Angst P."/>
        </authorList>
    </citation>
    <scope>NUCLEOTIDE SEQUENCE</scope>
    <source>
        <strain evidence="2">PB745_01</strain>
        <tissue evidence="2">Gill</tissue>
    </source>
</reference>
<evidence type="ECO:0000256" key="1">
    <source>
        <dbReference type="SAM" id="MobiDB-lite"/>
    </source>
</evidence>
<gene>
    <name evidence="2" type="ORF">Pcinc_007093</name>
</gene>
<proteinExistence type="predicted"/>
<keyword evidence="3" id="KW-1185">Reference proteome</keyword>
<name>A0AAE1KXQ9_PETCI</name>
<comment type="caution">
    <text evidence="2">The sequence shown here is derived from an EMBL/GenBank/DDBJ whole genome shotgun (WGS) entry which is preliminary data.</text>
</comment>
<dbReference type="Proteomes" id="UP001286313">
    <property type="component" value="Unassembled WGS sequence"/>
</dbReference>
<dbReference type="AlphaFoldDB" id="A0AAE1KXQ9"/>
<evidence type="ECO:0000313" key="3">
    <source>
        <dbReference type="Proteomes" id="UP001286313"/>
    </source>
</evidence>
<organism evidence="2 3">
    <name type="scientific">Petrolisthes cinctipes</name>
    <name type="common">Flat porcelain crab</name>
    <dbReference type="NCBI Taxonomy" id="88211"/>
    <lineage>
        <taxon>Eukaryota</taxon>
        <taxon>Metazoa</taxon>
        <taxon>Ecdysozoa</taxon>
        <taxon>Arthropoda</taxon>
        <taxon>Crustacea</taxon>
        <taxon>Multicrustacea</taxon>
        <taxon>Malacostraca</taxon>
        <taxon>Eumalacostraca</taxon>
        <taxon>Eucarida</taxon>
        <taxon>Decapoda</taxon>
        <taxon>Pleocyemata</taxon>
        <taxon>Anomura</taxon>
        <taxon>Galatheoidea</taxon>
        <taxon>Porcellanidae</taxon>
        <taxon>Petrolisthes</taxon>
    </lineage>
</organism>
<accession>A0AAE1KXQ9</accession>
<evidence type="ECO:0000313" key="2">
    <source>
        <dbReference type="EMBL" id="KAK3888879.1"/>
    </source>
</evidence>